<feature type="transmembrane region" description="Helical" evidence="6">
    <location>
        <begin position="256"/>
        <end position="277"/>
    </location>
</feature>
<gene>
    <name evidence="9" type="ORF">E6L36_03000</name>
    <name evidence="8" type="ORF">H0N82_10415</name>
</gene>
<dbReference type="EMBL" id="JACCKI010000008">
    <property type="protein sequence ID" value="NZA05490.1"/>
    <property type="molecule type" value="Genomic_DNA"/>
</dbReference>
<dbReference type="SUPFAM" id="SSF103473">
    <property type="entry name" value="MFS general substrate transporter"/>
    <property type="match status" value="1"/>
</dbReference>
<evidence type="ECO:0000256" key="4">
    <source>
        <dbReference type="ARBA" id="ARBA00022989"/>
    </source>
</evidence>
<protein>
    <submittedName>
        <fullName evidence="8">MFS transporter</fullName>
    </submittedName>
</protein>
<feature type="transmembrane region" description="Helical" evidence="6">
    <location>
        <begin position="372"/>
        <end position="392"/>
    </location>
</feature>
<comment type="caution">
    <text evidence="8">The sequence shown here is derived from an EMBL/GenBank/DDBJ whole genome shotgun (WGS) entry which is preliminary data.</text>
</comment>
<dbReference type="Pfam" id="PF07690">
    <property type="entry name" value="MFS_1"/>
    <property type="match status" value="1"/>
</dbReference>
<keyword evidence="3 6" id="KW-0812">Transmembrane</keyword>
<feature type="transmembrane region" description="Helical" evidence="6">
    <location>
        <begin position="12"/>
        <end position="37"/>
    </location>
</feature>
<evidence type="ECO:0000256" key="6">
    <source>
        <dbReference type="SAM" id="Phobius"/>
    </source>
</evidence>
<dbReference type="InterPro" id="IPR011701">
    <property type="entry name" value="MFS"/>
</dbReference>
<keyword evidence="5 6" id="KW-0472">Membrane</keyword>
<dbReference type="RefSeq" id="WP_005692303.1">
    <property type="nucleotide sequence ID" value="NZ_CABFNI010000018.1"/>
</dbReference>
<dbReference type="AlphaFoldDB" id="A0A508Z2W3"/>
<keyword evidence="2" id="KW-0813">Transport</keyword>
<dbReference type="InterPro" id="IPR020846">
    <property type="entry name" value="MFS_dom"/>
</dbReference>
<accession>A0A508Z2W3</accession>
<feature type="domain" description="Major facilitator superfamily (MFS) profile" evidence="7">
    <location>
        <begin position="11"/>
        <end position="397"/>
    </location>
</feature>
<sequence length="409" mass="44179">MQEAESYRKKILVSSMLGLGLEGMDILLLSFALSSIINEFHISSAAGGVLPSVTNIGMLVGGVIFGYWADKKGRIKIFTYTIFIFAIATLLMAFARSIGEIYILRFVVGLGAGGEYGIGMALVAEAFPKERRGQMSSWITVGGQMGTLIAALIAATVIPLAGWRAAFIFGVIPVFLAYFVRRHLPETKSWQLAHKSGAEKSDHPRISLLFNQPKIALITVGLTIMSAIQVAGYYGLMNWLPSLLEKQQGLSVSGSSLWMISTIIGMSLGMLSFGKLFDKFGSRLTYSVFLIMSGMSVTLYAFVHSAFLMLIIGAIVGFFANGMNAGYGALISSFYPTEIRSLANNAIFNTGRAIGGLSPILIGYIIDEKGFSVALLVLGSFYLISLVIVNLIPNPVKRRNSDSQGRVVE</sequence>
<organism evidence="8 11">
    <name type="scientific">Lacticaseibacillus rhamnosus</name>
    <name type="common">Lactobacillus rhamnosus</name>
    <dbReference type="NCBI Taxonomy" id="47715"/>
    <lineage>
        <taxon>Bacteria</taxon>
        <taxon>Bacillati</taxon>
        <taxon>Bacillota</taxon>
        <taxon>Bacilli</taxon>
        <taxon>Lactobacillales</taxon>
        <taxon>Lactobacillaceae</taxon>
        <taxon>Lacticaseibacillus</taxon>
    </lineage>
</organism>
<dbReference type="InterPro" id="IPR036259">
    <property type="entry name" value="MFS_trans_sf"/>
</dbReference>
<dbReference type="Proteomes" id="UP000307517">
    <property type="component" value="Unassembled WGS sequence"/>
</dbReference>
<feature type="transmembrane region" description="Helical" evidence="6">
    <location>
        <begin position="161"/>
        <end position="180"/>
    </location>
</feature>
<dbReference type="Gene3D" id="1.20.1250.20">
    <property type="entry name" value="MFS general substrate transporter like domains"/>
    <property type="match status" value="2"/>
</dbReference>
<dbReference type="InterPro" id="IPR005829">
    <property type="entry name" value="Sugar_transporter_CS"/>
</dbReference>
<dbReference type="PROSITE" id="PS00217">
    <property type="entry name" value="SUGAR_TRANSPORT_2"/>
    <property type="match status" value="1"/>
</dbReference>
<evidence type="ECO:0000313" key="10">
    <source>
        <dbReference type="Proteomes" id="UP000307517"/>
    </source>
</evidence>
<proteinExistence type="predicted"/>
<dbReference type="PANTHER" id="PTHR23508">
    <property type="entry name" value="CARBOXYLIC ACID TRANSPORTER PROTEIN HOMOLOG"/>
    <property type="match status" value="1"/>
</dbReference>
<evidence type="ECO:0000256" key="2">
    <source>
        <dbReference type="ARBA" id="ARBA00022448"/>
    </source>
</evidence>
<evidence type="ECO:0000256" key="1">
    <source>
        <dbReference type="ARBA" id="ARBA00004651"/>
    </source>
</evidence>
<keyword evidence="4 6" id="KW-1133">Transmembrane helix</keyword>
<feature type="transmembrane region" description="Helical" evidence="6">
    <location>
        <begin position="77"/>
        <end position="95"/>
    </location>
</feature>
<evidence type="ECO:0000256" key="5">
    <source>
        <dbReference type="ARBA" id="ARBA00023136"/>
    </source>
</evidence>
<comment type="subcellular location">
    <subcellularLocation>
        <location evidence="1">Cell membrane</location>
        <topology evidence="1">Multi-pass membrane protein</topology>
    </subcellularLocation>
</comment>
<dbReference type="Proteomes" id="UP000552935">
    <property type="component" value="Unassembled WGS sequence"/>
</dbReference>
<reference evidence="9 10" key="1">
    <citation type="submission" date="2019-04" db="EMBL/GenBank/DDBJ databases">
        <title>Genome Announcement to Ensure Probiotic Safety of Lactobacillus rhamnosus UBLR-58.</title>
        <authorList>
            <person name="Sulthana A."/>
            <person name="Lakshmi S.G."/>
            <person name="Madempudi R.S."/>
        </authorList>
    </citation>
    <scope>NUCLEOTIDE SEQUENCE [LARGE SCALE GENOMIC DNA]</scope>
    <source>
        <strain evidence="9 10">UBLR-58</strain>
    </source>
</reference>
<evidence type="ECO:0000313" key="11">
    <source>
        <dbReference type="Proteomes" id="UP000552935"/>
    </source>
</evidence>
<feature type="transmembrane region" description="Helical" evidence="6">
    <location>
        <begin position="346"/>
        <end position="366"/>
    </location>
</feature>
<feature type="transmembrane region" description="Helical" evidence="6">
    <location>
        <begin position="215"/>
        <end position="236"/>
    </location>
</feature>
<dbReference type="PROSITE" id="PS50850">
    <property type="entry name" value="MFS"/>
    <property type="match status" value="1"/>
</dbReference>
<reference evidence="8 11" key="2">
    <citation type="submission" date="2020-07" db="EMBL/GenBank/DDBJ databases">
        <title>Organ Donor 1.</title>
        <authorList>
            <person name="Marsh A.J."/>
            <person name="Azcarate-Peril M.A."/>
        </authorList>
    </citation>
    <scope>NUCLEOTIDE SEQUENCE [LARGE SCALE GENOMIC DNA]</scope>
    <source>
        <strain evidence="8 11">AMC0712</strain>
    </source>
</reference>
<feature type="transmembrane region" description="Helical" evidence="6">
    <location>
        <begin position="309"/>
        <end position="334"/>
    </location>
</feature>
<dbReference type="PANTHER" id="PTHR23508:SF10">
    <property type="entry name" value="CARBOXYLIC ACID TRANSPORTER PROTEIN HOMOLOG"/>
    <property type="match status" value="1"/>
</dbReference>
<feature type="transmembrane region" description="Helical" evidence="6">
    <location>
        <begin position="135"/>
        <end position="155"/>
    </location>
</feature>
<feature type="transmembrane region" description="Helical" evidence="6">
    <location>
        <begin position="101"/>
        <end position="123"/>
    </location>
</feature>
<name>A0A508Z2W3_LACRH</name>
<dbReference type="GO" id="GO:0046943">
    <property type="term" value="F:carboxylic acid transmembrane transporter activity"/>
    <property type="evidence" value="ECO:0007669"/>
    <property type="project" value="TreeGrafter"/>
</dbReference>
<evidence type="ECO:0000259" key="7">
    <source>
        <dbReference type="PROSITE" id="PS50850"/>
    </source>
</evidence>
<dbReference type="GO" id="GO:0005886">
    <property type="term" value="C:plasma membrane"/>
    <property type="evidence" value="ECO:0007669"/>
    <property type="project" value="UniProtKB-SubCell"/>
</dbReference>
<feature type="transmembrane region" description="Helical" evidence="6">
    <location>
        <begin position="49"/>
        <end position="70"/>
    </location>
</feature>
<evidence type="ECO:0000313" key="8">
    <source>
        <dbReference type="EMBL" id="NZA05490.1"/>
    </source>
</evidence>
<evidence type="ECO:0000256" key="3">
    <source>
        <dbReference type="ARBA" id="ARBA00022692"/>
    </source>
</evidence>
<feature type="transmembrane region" description="Helical" evidence="6">
    <location>
        <begin position="284"/>
        <end position="303"/>
    </location>
</feature>
<evidence type="ECO:0000313" key="9">
    <source>
        <dbReference type="EMBL" id="THC79464.1"/>
    </source>
</evidence>
<dbReference type="EMBL" id="SSHM01000001">
    <property type="protein sequence ID" value="THC79464.1"/>
    <property type="molecule type" value="Genomic_DNA"/>
</dbReference>